<dbReference type="NCBIfam" id="TIGR03793">
    <property type="entry name" value="leader_NHLP"/>
    <property type="match status" value="1"/>
</dbReference>
<dbReference type="InterPro" id="IPR036648">
    <property type="entry name" value="CN_Hdrase_a/SCN_Hdrase_g_sf"/>
</dbReference>
<proteinExistence type="predicted"/>
<accession>A0A2N1PKE5</accession>
<dbReference type="SUPFAM" id="SSF56209">
    <property type="entry name" value="Nitrile hydratase alpha chain"/>
    <property type="match status" value="1"/>
</dbReference>
<sequence length="207" mass="22993">MRSVSIIIMGVPMDQNFFQKLVTDRTFRTEFMASPSKFLASGGFADFEGKSIIVHENNATTMHFSLLPKGSDASAIENMDPKFVRIQEKAWADDDFKAELLNNTRTTVMEFFGSIPENLTIMIHENTKDTVHLVLPALAAETDELNDDDLEMIAGGKGESRELVENVTHTVRDVVHTVQNGVKCVAHTTSHVAQGMVNVGQKFFSGW</sequence>
<dbReference type="GO" id="GO:0046914">
    <property type="term" value="F:transition metal ion binding"/>
    <property type="evidence" value="ECO:0007669"/>
    <property type="project" value="InterPro"/>
</dbReference>
<dbReference type="AlphaFoldDB" id="A0A2N1PKE5"/>
<dbReference type="GO" id="GO:0003824">
    <property type="term" value="F:catalytic activity"/>
    <property type="evidence" value="ECO:0007669"/>
    <property type="project" value="InterPro"/>
</dbReference>
<dbReference type="EMBL" id="PGXC01000034">
    <property type="protein sequence ID" value="PKK88796.1"/>
    <property type="molecule type" value="Genomic_DNA"/>
</dbReference>
<reference evidence="1 2" key="1">
    <citation type="journal article" date="2017" name="ISME J.">
        <title>Potential for microbial H2 and metal transformations associated with novel bacteria and archaea in deep terrestrial subsurface sediments.</title>
        <authorList>
            <person name="Hernsdorf A.W."/>
            <person name="Amano Y."/>
            <person name="Miyakawa K."/>
            <person name="Ise K."/>
            <person name="Suzuki Y."/>
            <person name="Anantharaman K."/>
            <person name="Probst A."/>
            <person name="Burstein D."/>
            <person name="Thomas B.C."/>
            <person name="Banfield J.F."/>
        </authorList>
    </citation>
    <scope>NUCLEOTIDE SEQUENCE [LARGE SCALE GENOMIC DNA]</scope>
    <source>
        <strain evidence="1">HGW-Wallbacteria-1</strain>
    </source>
</reference>
<organism evidence="1 2">
    <name type="scientific">Candidatus Wallbacteria bacterium HGW-Wallbacteria-1</name>
    <dbReference type="NCBI Taxonomy" id="2013854"/>
    <lineage>
        <taxon>Bacteria</taxon>
        <taxon>Candidatus Walliibacteriota</taxon>
    </lineage>
</organism>
<dbReference type="InterPro" id="IPR022513">
    <property type="entry name" value="TOMM_pelo"/>
</dbReference>
<comment type="caution">
    <text evidence="1">The sequence shown here is derived from an EMBL/GenBank/DDBJ whole genome shotgun (WGS) entry which is preliminary data.</text>
</comment>
<dbReference type="Proteomes" id="UP000233256">
    <property type="component" value="Unassembled WGS sequence"/>
</dbReference>
<dbReference type="Gene3D" id="3.90.330.10">
    <property type="entry name" value="Nitrile hydratase alpha /Thiocyanate hydrolase gamma"/>
    <property type="match status" value="1"/>
</dbReference>
<protein>
    <recommendedName>
        <fullName evidence="3">Nitrile hydratase alpha /Thiocyanate hydrolase gamma domain-containing protein</fullName>
    </recommendedName>
</protein>
<gene>
    <name evidence="1" type="ORF">CVV64_17075</name>
</gene>
<evidence type="ECO:0000313" key="2">
    <source>
        <dbReference type="Proteomes" id="UP000233256"/>
    </source>
</evidence>
<evidence type="ECO:0008006" key="3">
    <source>
        <dbReference type="Google" id="ProtNLM"/>
    </source>
</evidence>
<name>A0A2N1PKE5_9BACT</name>
<evidence type="ECO:0000313" key="1">
    <source>
        <dbReference type="EMBL" id="PKK88796.1"/>
    </source>
</evidence>